<dbReference type="AlphaFoldDB" id="A0A0V0IMV7"/>
<dbReference type="EMBL" id="GEDG01005189">
    <property type="protein sequence ID" value="JAP33259.1"/>
    <property type="molecule type" value="Transcribed_RNA"/>
</dbReference>
<feature type="transmembrane region" description="Helical" evidence="1">
    <location>
        <begin position="88"/>
        <end position="110"/>
    </location>
</feature>
<reference evidence="2" key="1">
    <citation type="submission" date="2015-12" db="EMBL/GenBank/DDBJ databases">
        <title>Gene expression during late stages of embryo sac development: a critical building block for successful pollen-pistil interactions.</title>
        <authorList>
            <person name="Liu Y."/>
            <person name="Joly V."/>
            <person name="Sabar M."/>
            <person name="Matton D.P."/>
        </authorList>
    </citation>
    <scope>NUCLEOTIDE SEQUENCE</scope>
</reference>
<evidence type="ECO:0000256" key="1">
    <source>
        <dbReference type="SAM" id="Phobius"/>
    </source>
</evidence>
<keyword evidence="1" id="KW-0812">Transmembrane</keyword>
<keyword evidence="1" id="KW-1133">Transmembrane helix</keyword>
<evidence type="ECO:0000313" key="2">
    <source>
        <dbReference type="EMBL" id="JAP33259.1"/>
    </source>
</evidence>
<sequence>MLSKFVVCISSPFFFILKHTKFFFEMVRIICHLQCLSFKLLESFATLCMPRNTSCHTTGSLLILFIVNNAYSYFPPYLRSLKQRDNPFLIYIALSLLCDKIIACLSNTLIH</sequence>
<organism evidence="2">
    <name type="scientific">Solanum chacoense</name>
    <name type="common">Chaco potato</name>
    <dbReference type="NCBI Taxonomy" id="4108"/>
    <lineage>
        <taxon>Eukaryota</taxon>
        <taxon>Viridiplantae</taxon>
        <taxon>Streptophyta</taxon>
        <taxon>Embryophyta</taxon>
        <taxon>Tracheophyta</taxon>
        <taxon>Spermatophyta</taxon>
        <taxon>Magnoliopsida</taxon>
        <taxon>eudicotyledons</taxon>
        <taxon>Gunneridae</taxon>
        <taxon>Pentapetalae</taxon>
        <taxon>asterids</taxon>
        <taxon>lamiids</taxon>
        <taxon>Solanales</taxon>
        <taxon>Solanaceae</taxon>
        <taxon>Solanoideae</taxon>
        <taxon>Solaneae</taxon>
        <taxon>Solanum</taxon>
    </lineage>
</organism>
<proteinExistence type="predicted"/>
<name>A0A0V0IMV7_SOLCH</name>
<protein>
    <submittedName>
        <fullName evidence="2">Putative ovule protein</fullName>
    </submittedName>
</protein>
<accession>A0A0V0IMV7</accession>
<keyword evidence="1" id="KW-0472">Membrane</keyword>